<dbReference type="PANTHER" id="PTHR45725:SF18">
    <property type="entry name" value="ORC1-LIKE AAA ATPASE DOMAIN-CONTAINING PROTEIN"/>
    <property type="match status" value="1"/>
</dbReference>
<reference evidence="3" key="1">
    <citation type="journal article" date="2019" name="Int. J. Syst. Evol. Microbiol.">
        <title>The Global Catalogue of Microorganisms (GCM) 10K type strain sequencing project: providing services to taxonomists for standard genome sequencing and annotation.</title>
        <authorList>
            <consortium name="The Broad Institute Genomics Platform"/>
            <consortium name="The Broad Institute Genome Sequencing Center for Infectious Disease"/>
            <person name="Wu L."/>
            <person name="Ma J."/>
        </authorList>
    </citation>
    <scope>NUCLEOTIDE SEQUENCE [LARGE SCALE GENOMIC DNA]</scope>
    <source>
        <strain evidence="3">PCU 347</strain>
    </source>
</reference>
<feature type="region of interest" description="Disordered" evidence="1">
    <location>
        <begin position="886"/>
        <end position="946"/>
    </location>
</feature>
<organism evidence="2 3">
    <name type="scientific">Streptomyces andamanensis</name>
    <dbReference type="NCBI Taxonomy" id="1565035"/>
    <lineage>
        <taxon>Bacteria</taxon>
        <taxon>Bacillati</taxon>
        <taxon>Actinomycetota</taxon>
        <taxon>Actinomycetes</taxon>
        <taxon>Kitasatosporales</taxon>
        <taxon>Streptomycetaceae</taxon>
        <taxon>Streptomyces</taxon>
    </lineage>
</organism>
<feature type="compositionally biased region" description="Low complexity" evidence="1">
    <location>
        <begin position="627"/>
        <end position="649"/>
    </location>
</feature>
<dbReference type="RefSeq" id="WP_381741778.1">
    <property type="nucleotide sequence ID" value="NZ_JBHSDP010000024.1"/>
</dbReference>
<protein>
    <submittedName>
        <fullName evidence="2">Uncharacterized protein</fullName>
    </submittedName>
</protein>
<keyword evidence="3" id="KW-1185">Reference proteome</keyword>
<dbReference type="PANTHER" id="PTHR45725">
    <property type="entry name" value="FORMIN HOMOLOGY 2 FAMILY MEMBER"/>
    <property type="match status" value="1"/>
</dbReference>
<feature type="region of interest" description="Disordered" evidence="1">
    <location>
        <begin position="549"/>
        <end position="662"/>
    </location>
</feature>
<evidence type="ECO:0000256" key="1">
    <source>
        <dbReference type="SAM" id="MobiDB-lite"/>
    </source>
</evidence>
<dbReference type="InterPro" id="IPR051425">
    <property type="entry name" value="Formin_Homology"/>
</dbReference>
<feature type="region of interest" description="Disordered" evidence="1">
    <location>
        <begin position="1856"/>
        <end position="1898"/>
    </location>
</feature>
<name>A0ABV8TJL6_9ACTN</name>
<feature type="region of interest" description="Disordered" evidence="1">
    <location>
        <begin position="689"/>
        <end position="766"/>
    </location>
</feature>
<dbReference type="EMBL" id="JBHSDP010000024">
    <property type="protein sequence ID" value="MFC4330758.1"/>
    <property type="molecule type" value="Genomic_DNA"/>
</dbReference>
<feature type="compositionally biased region" description="Pro residues" evidence="1">
    <location>
        <begin position="1861"/>
        <end position="1873"/>
    </location>
</feature>
<sequence length="2415" mass="250260">MAEEPWYNPVVIALTGTSVPLGSPERMYREVVVPHLELVQFLDGLQRALADVTAGTAAGASGDMPQEYVRAMSTLASGDGADHIQALKETAAQLADAGAEFAYQLAYTLINIAGQVVLFLAEWAVTLVLMIFNPVEALTEQAALRATFKVLLLKELRRLALEAVVMVGVNVALSTALDGLTRWALATQGKHTMQGAAYHRQSVVFGAIQGAIGTALPFATAGISKVLTKISVPAAAKALEKAVQAGLHRPTPVPPVRTAGGGATRAAGDALLAPWASALDGWFAGKLAATAAPMALSLRSGVVDSAARDLFRLRTESLFGKAFAEHIGPAAARGAGGAWADAFLAHAGRPSRSGRSALAEALGEAVRPLPAGFAPLRTQLSEGVARALPGAAATRVLLLLFETPLNAAHQNLSEGVFNVWLTGKFSTSGFTTAAGAAGLLVSTAGHQVAAPVAHWMKGAAHDLGKLFGSVRPAPAPGHVNGIGPAATEADGTAAPTRPLLSAGSTVSAGGAAVAGRAPVPGTAAAAVALLDPPSVVGVAPRPGAGVPLAAPLEPNPPLNPDVHPAATVGAGTPPGAGEPVAGGARTGPGALAPEPGRPHPGHPDPGRLLPGRLPTVSGDGSVSVFVPGRAAEAAAGRSGPGPSARPGPSVQAPPPGAEEPTSLRARVEAALRGAEPVTAAVRNTLAHRLPTLHETDETAPEASATSTSTSTGPHRTPPDTDVGAGAGEDHAAVRTVRPDGPAPHEPRPRPGQPERHPAAVSARHTPLGLPPYLRELRAPGLSTAYNLTGHEFVSTALSTTTGRSDGTVAEIVADLAGRPETFYGEGRSFTVAGHEGGDWYEVTVSIARGRGDLPESFASPEAAKAQAVAARQEREIAAFWARREAATTGKGKGRELAEEPPEQDGTPAAGDARQQDQTARLDQGASTKIDVQHTTSAAVSHSAGDSSGVGGGLTAFGLAPVVPGVWLGGAVTANVQPFQTTAELRAQRTVSEPRVLRSDKGSVEVPRQVRYIVRIGRQGEQARTFGGDGTLVMRVPTEHLVPVTNEVPAGLRPLSGPSANRLRLADSLAPFALDDPAASRPGGRELFDTVRSVLHPALTVPGAPGRDRLHEAMSAATLLEDLPRLLNGWVVGEDLASKDGSVAGTYRMRAELTGLAPAWSVARTQLRTHQQSQHAVTGTAGKGRAAMFGAGPAAGFGVLGGTAAVRATVMPTVSARTSRYTVSERTVSSRQGAEVRGDKALYLARVRFSVEGTGPLPPAAKTGPGARSAEHTMDLWLGLRADEAHSLGLALPAGVEPGPAVSAPGLDDTRRHLPFGPAGASVAISQLDTRPLLSGIERLFAADPRLAGWLPEFGTSGAQAGARGRKVSAEDAQERRRNYRELVTLLSETHLRSHKDQLLSSGINVRLRHKSRWHKQDVQIRVTGTLRETGYLGETKDWLVRSHSGVAGSVQSGRSGARSFGALALGQFRLLPGALSASVRGERVRHSARRSQGGPVTRSDVLTNGDETAAVFGGALRLHVEVTMTTRERTAKRALTPGAPGRHTPVAEHIASSAHTPQLFLGEQRVRLLTPRALTVDGAAMDRLAARLPATGSGARTGTREFAARGIGDLSGLAPEPEGTGPAVRTVRDWTLVETVGDGRQIRELAFDLLARAAGGDRPGRTDRALEAEGLAPRLAVEEGLSTRSLTAGLRQAVSSGWVVRDLRHPRRLAGLRGAVGTRMTLANPEVVAEGTGAGTETLHLGGHQATGQEGHGVSTAVQGSLSGAYNPAGWRLGTGLSVARGRSRGTATATTLGGTVERNAHTPRSRPLHLVRCDLLVRMVAEAEAGLGGPHVATGELTLPGAAAVWLTTEQLRAAGLRPPGAPPEPSAPPTAGPSASPDGPERPAPQPPAQAQTEPPMPELARELPLGLGMIEDLPDFVPLLERLRADLGRRDQNLAETLLPRRQLADPHDNVQRLLRVLDRDGAAGLLSSAMDGGTAVELFRDRKSPYWAVFQVRRTGPGVYEADADDGRDMEYITAATAQRTAARDTVDSTTVEALLSGAGKPGDSAPRLRNAAAAVGLGAGSADTVRSASVARGQLGMKTVAEAAGRAVRMRVLFEATLEVRGPEGPVGSVTLGPQSLVHRIPAKDLQALARLRAVPLEQTGQARLRPQDADPAALESWHRRGVTLPMEAQVNGFRGAPEIRQVIADAARDAHGGEHFTRTGEAAAYTQHEAVSTEWLTSVLPLLTTAGADLPVAPAFDVRGHDLHTSLHARLRDGRVLGAGDKMTFETVAQSAPDALRPTGADGQHTVEHTKTARAAGGAGLLNGTDVRLNRLLAGAGHTGGGADGTAAGSGSMPLHKPKAESALVQFTLDVRVVAEVKGVVRPGHPAVSVREFTHPVPVVVRIPAPVVREMLRDPANRKRLRDPDGLLS</sequence>
<proteinExistence type="predicted"/>
<feature type="compositionally biased region" description="Low complexity" evidence="1">
    <location>
        <begin position="564"/>
        <end position="583"/>
    </location>
</feature>
<gene>
    <name evidence="2" type="ORF">ACFPC0_23825</name>
</gene>
<feature type="compositionally biased region" description="Basic and acidic residues" evidence="1">
    <location>
        <begin position="742"/>
        <end position="757"/>
    </location>
</feature>
<comment type="caution">
    <text evidence="2">The sequence shown here is derived from an EMBL/GenBank/DDBJ whole genome shotgun (WGS) entry which is preliminary data.</text>
</comment>
<accession>A0ABV8TJL6</accession>
<dbReference type="Proteomes" id="UP001595824">
    <property type="component" value="Unassembled WGS sequence"/>
</dbReference>
<evidence type="ECO:0000313" key="3">
    <source>
        <dbReference type="Proteomes" id="UP001595824"/>
    </source>
</evidence>
<feature type="compositionally biased region" description="Polar residues" evidence="1">
    <location>
        <begin position="932"/>
        <end position="945"/>
    </location>
</feature>
<feature type="compositionally biased region" description="Low complexity" evidence="1">
    <location>
        <begin position="700"/>
        <end position="711"/>
    </location>
</feature>
<feature type="compositionally biased region" description="Polar residues" evidence="1">
    <location>
        <begin position="915"/>
        <end position="926"/>
    </location>
</feature>
<evidence type="ECO:0000313" key="2">
    <source>
        <dbReference type="EMBL" id="MFC4330758.1"/>
    </source>
</evidence>